<evidence type="ECO:0000256" key="1">
    <source>
        <dbReference type="SAM" id="MobiDB-lite"/>
    </source>
</evidence>
<dbReference type="EMBL" id="JAHKKG010000004">
    <property type="protein sequence ID" value="MBU2664692.1"/>
    <property type="molecule type" value="Genomic_DNA"/>
</dbReference>
<protein>
    <recommendedName>
        <fullName evidence="6">Esterase-like activity of phytase family protein</fullName>
    </recommendedName>
</protein>
<proteinExistence type="predicted"/>
<feature type="region of interest" description="Disordered" evidence="1">
    <location>
        <begin position="272"/>
        <end position="363"/>
    </location>
</feature>
<dbReference type="Proteomes" id="UP001519654">
    <property type="component" value="Unassembled WGS sequence"/>
</dbReference>
<evidence type="ECO:0000256" key="3">
    <source>
        <dbReference type="SAM" id="SignalP"/>
    </source>
</evidence>
<evidence type="ECO:0000313" key="5">
    <source>
        <dbReference type="Proteomes" id="UP001519654"/>
    </source>
</evidence>
<feature type="signal peptide" evidence="3">
    <location>
        <begin position="1"/>
        <end position="31"/>
    </location>
</feature>
<evidence type="ECO:0000313" key="4">
    <source>
        <dbReference type="EMBL" id="MBU2664692.1"/>
    </source>
</evidence>
<keyword evidence="5" id="KW-1185">Reference proteome</keyword>
<keyword evidence="2" id="KW-1133">Transmembrane helix</keyword>
<keyword evidence="2" id="KW-0812">Transmembrane</keyword>
<keyword evidence="3" id="KW-0732">Signal</keyword>
<feature type="transmembrane region" description="Helical" evidence="2">
    <location>
        <begin position="366"/>
        <end position="389"/>
    </location>
</feature>
<keyword evidence="2" id="KW-0472">Membrane</keyword>
<organism evidence="4 5">
    <name type="scientific">Paractinoplanes bogorensis</name>
    <dbReference type="NCBI Taxonomy" id="1610840"/>
    <lineage>
        <taxon>Bacteria</taxon>
        <taxon>Bacillati</taxon>
        <taxon>Actinomycetota</taxon>
        <taxon>Actinomycetes</taxon>
        <taxon>Micromonosporales</taxon>
        <taxon>Micromonosporaceae</taxon>
        <taxon>Paractinoplanes</taxon>
    </lineage>
</organism>
<name>A0ABS5YMK6_9ACTN</name>
<evidence type="ECO:0000256" key="2">
    <source>
        <dbReference type="SAM" id="Phobius"/>
    </source>
</evidence>
<sequence>MVVSAREVESVIVRAFSMLLAAGFLSAPVIAAQPAAAARAASPVDRSLLQLDRAQMSERAAAATVCTIRDERLDELSGMVAAGTGYVVVNDGSDFAARRKIFFLDARCKVTRTLSYPSRPRDTEDMARGADGTLWIGDIGDNSGSRDTIAVWKLAPGAKRPVLHRMAYPDGAHDAEALLVTADGTPIVVTKDGGTAGIYRPKSALTRDSTTPLEKAGEVTLPMTTTSNPFSFLGRAVITGAATSPDGRHVVLRTYADAFEFDVTDNDVIGALTSGKPRQIPLPDEPQGESVTYSADGRSLLTVSERSDAGTDPVIQRYPLPDRPAASTPAAPPSPSSSAPPTDDAATPDATAPDARAAAAEDGPPVAYITAVAIGVAAMAVGGVGLVLARRARRR</sequence>
<accession>A0ABS5YMK6</accession>
<gene>
    <name evidence="4" type="ORF">KOI35_14410</name>
</gene>
<reference evidence="4 5" key="1">
    <citation type="submission" date="2021-06" db="EMBL/GenBank/DDBJ databases">
        <title>Actinoplanes lichenicola sp. nov., and Actinoplanes ovalisporus sp. nov., isolated from lichen in Thailand.</title>
        <authorList>
            <person name="Saeng-In P."/>
            <person name="Kanchanasin P."/>
            <person name="Yuki M."/>
            <person name="Kudo T."/>
            <person name="Ohkuma M."/>
            <person name="Phongsopitanun W."/>
            <person name="Tanasupawat S."/>
        </authorList>
    </citation>
    <scope>NUCLEOTIDE SEQUENCE [LARGE SCALE GENOMIC DNA]</scope>
    <source>
        <strain evidence="4 5">NBRC 110975</strain>
    </source>
</reference>
<feature type="compositionally biased region" description="Low complexity" evidence="1">
    <location>
        <begin position="336"/>
        <end position="360"/>
    </location>
</feature>
<dbReference type="SUPFAM" id="SSF75011">
    <property type="entry name" value="3-carboxy-cis,cis-mucoante lactonizing enzyme"/>
    <property type="match status" value="1"/>
</dbReference>
<evidence type="ECO:0008006" key="6">
    <source>
        <dbReference type="Google" id="ProtNLM"/>
    </source>
</evidence>
<comment type="caution">
    <text evidence="4">The sequence shown here is derived from an EMBL/GenBank/DDBJ whole genome shotgun (WGS) entry which is preliminary data.</text>
</comment>
<feature type="chain" id="PRO_5046818173" description="Esterase-like activity of phytase family protein" evidence="3">
    <location>
        <begin position="32"/>
        <end position="395"/>
    </location>
</feature>